<proteinExistence type="predicted"/>
<evidence type="ECO:0000256" key="1">
    <source>
        <dbReference type="SAM" id="MobiDB-lite"/>
    </source>
</evidence>
<dbReference type="AlphaFoldDB" id="A0A8T2M0C1"/>
<comment type="caution">
    <text evidence="2">The sequence shown here is derived from an EMBL/GenBank/DDBJ whole genome shotgun (WGS) entry which is preliminary data.</text>
</comment>
<evidence type="ECO:0000313" key="2">
    <source>
        <dbReference type="EMBL" id="KAG9277743.1"/>
    </source>
</evidence>
<accession>A0A8T2M0C1</accession>
<feature type="compositionally biased region" description="Basic and acidic residues" evidence="1">
    <location>
        <begin position="1"/>
        <end position="10"/>
    </location>
</feature>
<feature type="region of interest" description="Disordered" evidence="1">
    <location>
        <begin position="1"/>
        <end position="47"/>
    </location>
</feature>
<evidence type="ECO:0000313" key="3">
    <source>
        <dbReference type="Proteomes" id="UP000752171"/>
    </source>
</evidence>
<reference evidence="2 3" key="1">
    <citation type="submission" date="2021-07" db="EMBL/GenBank/DDBJ databases">
        <authorList>
            <person name="Imarazene B."/>
            <person name="Zahm M."/>
            <person name="Klopp C."/>
            <person name="Cabau C."/>
            <person name="Beille S."/>
            <person name="Jouanno E."/>
            <person name="Castinel A."/>
            <person name="Lluch J."/>
            <person name="Gil L."/>
            <person name="Kuchtly C."/>
            <person name="Lopez Roques C."/>
            <person name="Donnadieu C."/>
            <person name="Parrinello H."/>
            <person name="Journot L."/>
            <person name="Du K."/>
            <person name="Schartl M."/>
            <person name="Retaux S."/>
            <person name="Guiguen Y."/>
        </authorList>
    </citation>
    <scope>NUCLEOTIDE SEQUENCE [LARGE SCALE GENOMIC DNA]</scope>
    <source>
        <strain evidence="2">Pach_M1</strain>
        <tissue evidence="2">Testis</tissue>
    </source>
</reference>
<feature type="compositionally biased region" description="Polar residues" evidence="1">
    <location>
        <begin position="12"/>
        <end position="23"/>
    </location>
</feature>
<sequence>MDGEHCRDEGMESSSGHDYSLSESEMDEVFSEEPVINSSVTDLSDEEISTKKENHWRLGPEDLNDTLVYDFELGR</sequence>
<organism evidence="2 3">
    <name type="scientific">Astyanax mexicanus</name>
    <name type="common">Blind cave fish</name>
    <name type="synonym">Astyanax fasciatus mexicanus</name>
    <dbReference type="NCBI Taxonomy" id="7994"/>
    <lineage>
        <taxon>Eukaryota</taxon>
        <taxon>Metazoa</taxon>
        <taxon>Chordata</taxon>
        <taxon>Craniata</taxon>
        <taxon>Vertebrata</taxon>
        <taxon>Euteleostomi</taxon>
        <taxon>Actinopterygii</taxon>
        <taxon>Neopterygii</taxon>
        <taxon>Teleostei</taxon>
        <taxon>Ostariophysi</taxon>
        <taxon>Characiformes</taxon>
        <taxon>Characoidei</taxon>
        <taxon>Acestrorhamphidae</taxon>
        <taxon>Acestrorhamphinae</taxon>
        <taxon>Astyanax</taxon>
    </lineage>
</organism>
<name>A0A8T2M0C1_ASTMX</name>
<dbReference type="EMBL" id="JAICCE010000005">
    <property type="protein sequence ID" value="KAG9277743.1"/>
    <property type="molecule type" value="Genomic_DNA"/>
</dbReference>
<dbReference type="Proteomes" id="UP000752171">
    <property type="component" value="Unassembled WGS sequence"/>
</dbReference>
<protein>
    <submittedName>
        <fullName evidence="2">Uncharacterized protein</fullName>
    </submittedName>
</protein>
<gene>
    <name evidence="2" type="ORF">AMEX_G7782</name>
</gene>